<feature type="compositionally biased region" description="Polar residues" evidence="1">
    <location>
        <begin position="84"/>
        <end position="99"/>
    </location>
</feature>
<dbReference type="Proteomes" id="UP001431209">
    <property type="component" value="Unassembled WGS sequence"/>
</dbReference>
<feature type="compositionally biased region" description="Polar residues" evidence="1">
    <location>
        <begin position="105"/>
        <end position="121"/>
    </location>
</feature>
<reference evidence="2 3" key="1">
    <citation type="submission" date="2024-03" db="EMBL/GenBank/DDBJ databases">
        <title>The Acrasis kona genome and developmental transcriptomes reveal deep origins of eukaryotic multicellular pathways.</title>
        <authorList>
            <person name="Sheikh S."/>
            <person name="Fu C.-J."/>
            <person name="Brown M.W."/>
            <person name="Baldauf S.L."/>
        </authorList>
    </citation>
    <scope>NUCLEOTIDE SEQUENCE [LARGE SCALE GENOMIC DNA]</scope>
    <source>
        <strain evidence="2 3">ATCC MYA-3509</strain>
    </source>
</reference>
<protein>
    <submittedName>
        <fullName evidence="2">Serine/threonine-protein kinase N3</fullName>
    </submittedName>
</protein>
<evidence type="ECO:0000313" key="2">
    <source>
        <dbReference type="EMBL" id="KAL0491981.1"/>
    </source>
</evidence>
<name>A0AAW2ZQ47_9EUKA</name>
<comment type="caution">
    <text evidence="2">The sequence shown here is derived from an EMBL/GenBank/DDBJ whole genome shotgun (WGS) entry which is preliminary data.</text>
</comment>
<dbReference type="EMBL" id="JAOPGA020001893">
    <property type="protein sequence ID" value="KAL0491981.1"/>
    <property type="molecule type" value="Genomic_DNA"/>
</dbReference>
<keyword evidence="2" id="KW-0418">Kinase</keyword>
<evidence type="ECO:0000313" key="3">
    <source>
        <dbReference type="Proteomes" id="UP001431209"/>
    </source>
</evidence>
<evidence type="ECO:0000256" key="1">
    <source>
        <dbReference type="SAM" id="MobiDB-lite"/>
    </source>
</evidence>
<keyword evidence="2" id="KW-0808">Transferase</keyword>
<dbReference type="AlphaFoldDB" id="A0AAW2ZQ47"/>
<dbReference type="GO" id="GO:0016301">
    <property type="term" value="F:kinase activity"/>
    <property type="evidence" value="ECO:0007669"/>
    <property type="project" value="UniProtKB-KW"/>
</dbReference>
<keyword evidence="3" id="KW-1185">Reference proteome</keyword>
<organism evidence="2 3">
    <name type="scientific">Acrasis kona</name>
    <dbReference type="NCBI Taxonomy" id="1008807"/>
    <lineage>
        <taxon>Eukaryota</taxon>
        <taxon>Discoba</taxon>
        <taxon>Heterolobosea</taxon>
        <taxon>Tetramitia</taxon>
        <taxon>Eutetramitia</taxon>
        <taxon>Acrasidae</taxon>
        <taxon>Acrasis</taxon>
    </lineage>
</organism>
<accession>A0AAW2ZQ47</accession>
<feature type="region of interest" description="Disordered" evidence="1">
    <location>
        <begin position="1"/>
        <end position="137"/>
    </location>
</feature>
<proteinExistence type="predicted"/>
<feature type="compositionally biased region" description="Pro residues" evidence="1">
    <location>
        <begin position="65"/>
        <end position="76"/>
    </location>
</feature>
<feature type="compositionally biased region" description="Basic and acidic residues" evidence="1">
    <location>
        <begin position="1"/>
        <end position="11"/>
    </location>
</feature>
<sequence length="216" mass="24400">MVDKLSKKLRENQNQPTHFPKSPGTREPSPVDDPTKPPKILLPAASDYTIIKSRHVRAHTVRGITPPPPPSNPPPKLNRAAVAQQFSSRKSRQLVTKLTSPIRDSLQNLKESISPSATTEKSGPEDRSSLSSRSSVRRSTYISNFLWTPDLDEEITPQRMNRTIQKKHESTPFGANVIVRQDSDLTNKNEAKTKKKISNAFKKFVRMFKKKNEHNS</sequence>
<gene>
    <name evidence="2" type="ORF">AKO1_010135</name>
</gene>